<sequence>MKKRKIKKLIALILGIIIIIAVAVTLSLTVFFRIDNVAVTGDEIYNNEDVIAASQINIGDNMFMTSKKKTASGIECTLPYVESAEIKRNLSGTITIKITAATAKLAIDNGDSFTLVSDKGKVLEDGLMTIGDGIIIIDSSPVISAVPGETVEFQDNDDLGIIKNVLTLLESNELSGITSIDVSNHSNIKLVYKERVTVLLGLSSSVNDK</sequence>
<proteinExistence type="predicted"/>
<keyword evidence="7" id="KW-0131">Cell cycle</keyword>
<evidence type="ECO:0000259" key="9">
    <source>
        <dbReference type="PROSITE" id="PS51779"/>
    </source>
</evidence>
<evidence type="ECO:0000256" key="7">
    <source>
        <dbReference type="ARBA" id="ARBA00023306"/>
    </source>
</evidence>
<comment type="caution">
    <text evidence="10">The sequence shown here is derived from an EMBL/GenBank/DDBJ whole genome shotgun (WGS) entry which is preliminary data.</text>
</comment>
<keyword evidence="6 8" id="KW-0472">Membrane</keyword>
<evidence type="ECO:0000256" key="8">
    <source>
        <dbReference type="SAM" id="Phobius"/>
    </source>
</evidence>
<evidence type="ECO:0000313" key="10">
    <source>
        <dbReference type="EMBL" id="EKC73972.1"/>
    </source>
</evidence>
<keyword evidence="3" id="KW-0132">Cell division</keyword>
<comment type="subcellular location">
    <subcellularLocation>
        <location evidence="1">Membrane</location>
    </subcellularLocation>
</comment>
<dbReference type="InterPro" id="IPR013685">
    <property type="entry name" value="POTRA_FtsQ_type"/>
</dbReference>
<protein>
    <submittedName>
        <fullName evidence="10">Secreted protein containing Polypeptide-transport-associated, FtsQ-type domain protein</fullName>
    </submittedName>
</protein>
<evidence type="ECO:0000256" key="4">
    <source>
        <dbReference type="ARBA" id="ARBA00022692"/>
    </source>
</evidence>
<evidence type="ECO:0000256" key="2">
    <source>
        <dbReference type="ARBA" id="ARBA00022475"/>
    </source>
</evidence>
<dbReference type="GO" id="GO:0051301">
    <property type="term" value="P:cell division"/>
    <property type="evidence" value="ECO:0007669"/>
    <property type="project" value="UniProtKB-KW"/>
</dbReference>
<name>K1TLJ1_9ZZZZ</name>
<dbReference type="InterPro" id="IPR050487">
    <property type="entry name" value="FtsQ_DivIB"/>
</dbReference>
<evidence type="ECO:0000256" key="5">
    <source>
        <dbReference type="ARBA" id="ARBA00022989"/>
    </source>
</evidence>
<dbReference type="PANTHER" id="PTHR37820:SF1">
    <property type="entry name" value="CELL DIVISION PROTEIN FTSQ"/>
    <property type="match status" value="1"/>
</dbReference>
<evidence type="ECO:0000256" key="6">
    <source>
        <dbReference type="ARBA" id="ARBA00023136"/>
    </source>
</evidence>
<keyword evidence="2" id="KW-1003">Cell membrane</keyword>
<dbReference type="GO" id="GO:0005886">
    <property type="term" value="C:plasma membrane"/>
    <property type="evidence" value="ECO:0007669"/>
    <property type="project" value="TreeGrafter"/>
</dbReference>
<organism evidence="10">
    <name type="scientific">human gut metagenome</name>
    <dbReference type="NCBI Taxonomy" id="408170"/>
    <lineage>
        <taxon>unclassified sequences</taxon>
        <taxon>metagenomes</taxon>
        <taxon>organismal metagenomes</taxon>
    </lineage>
</organism>
<dbReference type="PROSITE" id="PS51779">
    <property type="entry name" value="POTRA"/>
    <property type="match status" value="1"/>
</dbReference>
<dbReference type="Gene3D" id="3.10.20.310">
    <property type="entry name" value="membrane protein fhac"/>
    <property type="match status" value="1"/>
</dbReference>
<gene>
    <name evidence="10" type="ORF">LEA_05958</name>
</gene>
<keyword evidence="4 8" id="KW-0812">Transmembrane</keyword>
<dbReference type="EMBL" id="AJWY01003891">
    <property type="protein sequence ID" value="EKC73972.1"/>
    <property type="molecule type" value="Genomic_DNA"/>
</dbReference>
<feature type="transmembrane region" description="Helical" evidence="8">
    <location>
        <begin position="9"/>
        <end position="32"/>
    </location>
</feature>
<dbReference type="InterPro" id="IPR034746">
    <property type="entry name" value="POTRA"/>
</dbReference>
<feature type="non-terminal residue" evidence="10">
    <location>
        <position position="209"/>
    </location>
</feature>
<dbReference type="AlphaFoldDB" id="K1TLJ1"/>
<evidence type="ECO:0000256" key="3">
    <source>
        <dbReference type="ARBA" id="ARBA00022618"/>
    </source>
</evidence>
<reference evidence="10" key="1">
    <citation type="journal article" date="2013" name="Environ. Microbiol.">
        <title>Microbiota from the distal guts of lean and obese adolescents exhibit partial functional redundancy besides clear differences in community structure.</title>
        <authorList>
            <person name="Ferrer M."/>
            <person name="Ruiz A."/>
            <person name="Lanza F."/>
            <person name="Haange S.B."/>
            <person name="Oberbach A."/>
            <person name="Till H."/>
            <person name="Bargiela R."/>
            <person name="Campoy C."/>
            <person name="Segura M.T."/>
            <person name="Richter M."/>
            <person name="von Bergen M."/>
            <person name="Seifert J."/>
            <person name="Suarez A."/>
        </authorList>
    </citation>
    <scope>NUCLEOTIDE SEQUENCE</scope>
</reference>
<accession>K1TLJ1</accession>
<feature type="domain" description="POTRA" evidence="9">
    <location>
        <begin position="32"/>
        <end position="101"/>
    </location>
</feature>
<evidence type="ECO:0000256" key="1">
    <source>
        <dbReference type="ARBA" id="ARBA00004370"/>
    </source>
</evidence>
<dbReference type="PANTHER" id="PTHR37820">
    <property type="entry name" value="CELL DIVISION PROTEIN DIVIB"/>
    <property type="match status" value="1"/>
</dbReference>
<dbReference type="Pfam" id="PF08478">
    <property type="entry name" value="POTRA_1"/>
    <property type="match status" value="1"/>
</dbReference>
<keyword evidence="5 8" id="KW-1133">Transmembrane helix</keyword>